<dbReference type="STRING" id="1479485.DA73_0224730"/>
<proteinExistence type="predicted"/>
<name>A0A0C1RCB5_9CYAN</name>
<protein>
    <submittedName>
        <fullName evidence="1">Uncharacterized protein</fullName>
    </submittedName>
</protein>
<gene>
    <name evidence="1" type="ORF">DA73_0224730</name>
</gene>
<evidence type="ECO:0000313" key="1">
    <source>
        <dbReference type="EMBL" id="KIE09925.1"/>
    </source>
</evidence>
<accession>A0A0C1RCB5</accession>
<dbReference type="AlphaFoldDB" id="A0A0C1RCB5"/>
<dbReference type="OrthoDB" id="9879427at2"/>
<reference evidence="1" key="1">
    <citation type="journal article" date="2015" name="Genome Announc.">
        <title>Draft Genome Sequence of Tolypothrix boutellei Strain VB521301.</title>
        <authorList>
            <person name="Chandrababunaidu M.M."/>
            <person name="Singh D."/>
            <person name="Sen D."/>
            <person name="Bhan S."/>
            <person name="Das S."/>
            <person name="Gupta A."/>
            <person name="Adhikary S.P."/>
            <person name="Tripathy S."/>
        </authorList>
    </citation>
    <scope>NUCLEOTIDE SEQUENCE</scope>
    <source>
        <strain evidence="1">VB521301</strain>
    </source>
</reference>
<dbReference type="EMBL" id="JHEG02000053">
    <property type="protein sequence ID" value="KIE09925.1"/>
    <property type="molecule type" value="Genomic_DNA"/>
</dbReference>
<sequence>MFIRVYHIAKDLTTSAVSQLLILAVPILISKPATAYEIEEWVEVGNSEVAALGNSNSWRVKNLKRQGSTVIFESLSPESEYAQIEGNCRNYQLRILYLGQYNENQEVEYRLVPSHLWHWHKPKTRVRQLLESVCSTGLNQLRGAYLNPATHQP</sequence>
<comment type="caution">
    <text evidence="1">The sequence shown here is derived from an EMBL/GenBank/DDBJ whole genome shotgun (WGS) entry which is preliminary data.</text>
</comment>
<organism evidence="1">
    <name type="scientific">Tolypothrix bouteillei VB521301</name>
    <dbReference type="NCBI Taxonomy" id="1479485"/>
    <lineage>
        <taxon>Bacteria</taxon>
        <taxon>Bacillati</taxon>
        <taxon>Cyanobacteriota</taxon>
        <taxon>Cyanophyceae</taxon>
        <taxon>Nostocales</taxon>
        <taxon>Tolypothrichaceae</taxon>
        <taxon>Tolypothrix</taxon>
    </lineage>
</organism>